<organism evidence="1">
    <name type="scientific">Arundo donax</name>
    <name type="common">Giant reed</name>
    <name type="synonym">Donax arundinaceus</name>
    <dbReference type="NCBI Taxonomy" id="35708"/>
    <lineage>
        <taxon>Eukaryota</taxon>
        <taxon>Viridiplantae</taxon>
        <taxon>Streptophyta</taxon>
        <taxon>Embryophyta</taxon>
        <taxon>Tracheophyta</taxon>
        <taxon>Spermatophyta</taxon>
        <taxon>Magnoliopsida</taxon>
        <taxon>Liliopsida</taxon>
        <taxon>Poales</taxon>
        <taxon>Poaceae</taxon>
        <taxon>PACMAD clade</taxon>
        <taxon>Arundinoideae</taxon>
        <taxon>Arundineae</taxon>
        <taxon>Arundo</taxon>
    </lineage>
</organism>
<dbReference type="EMBL" id="GBRH01251407">
    <property type="protein sequence ID" value="JAD46488.1"/>
    <property type="molecule type" value="Transcribed_RNA"/>
</dbReference>
<protein>
    <submittedName>
        <fullName evidence="1">Uncharacterized protein</fullName>
    </submittedName>
</protein>
<reference evidence="1" key="2">
    <citation type="journal article" date="2015" name="Data Brief">
        <title>Shoot transcriptome of the giant reed, Arundo donax.</title>
        <authorList>
            <person name="Barrero R.A."/>
            <person name="Guerrero F.D."/>
            <person name="Moolhuijzen P."/>
            <person name="Goolsby J.A."/>
            <person name="Tidwell J."/>
            <person name="Bellgard S.E."/>
            <person name="Bellgard M.I."/>
        </authorList>
    </citation>
    <scope>NUCLEOTIDE SEQUENCE</scope>
    <source>
        <tissue evidence="1">Shoot tissue taken approximately 20 cm above the soil surface</tissue>
    </source>
</reference>
<proteinExistence type="predicted"/>
<accession>A0A0A9A957</accession>
<sequence length="8" mass="921">MTVHYLTG</sequence>
<reference evidence="1" key="1">
    <citation type="submission" date="2014-09" db="EMBL/GenBank/DDBJ databases">
        <authorList>
            <person name="Magalhaes I.L.F."/>
            <person name="Oliveira U."/>
            <person name="Santos F.R."/>
            <person name="Vidigal T.H.D.A."/>
            <person name="Brescovit A.D."/>
            <person name="Santos A.J."/>
        </authorList>
    </citation>
    <scope>NUCLEOTIDE SEQUENCE</scope>
    <source>
        <tissue evidence="1">Shoot tissue taken approximately 20 cm above the soil surface</tissue>
    </source>
</reference>
<evidence type="ECO:0000313" key="1">
    <source>
        <dbReference type="EMBL" id="JAD46488.1"/>
    </source>
</evidence>
<name>A0A0A9A957_ARUDO</name>